<accession>I3TWE3</accession>
<dbReference type="Proteomes" id="UP000005258">
    <property type="component" value="Plasmid pTM3"/>
</dbReference>
<dbReference type="InterPro" id="IPR050862">
    <property type="entry name" value="RdRp_reductase_class-2"/>
</dbReference>
<keyword evidence="7" id="KW-1185">Reference proteome</keyword>
<evidence type="ECO:0000256" key="4">
    <source>
        <dbReference type="ARBA" id="ARBA00023285"/>
    </source>
</evidence>
<keyword evidence="2" id="KW-0846">Cobalamin</keyword>
<dbReference type="Pfam" id="PF02867">
    <property type="entry name" value="Ribonuc_red_lgC"/>
    <property type="match status" value="1"/>
</dbReference>
<dbReference type="Gene3D" id="3.20.70.20">
    <property type="match status" value="1"/>
</dbReference>
<evidence type="ECO:0000313" key="7">
    <source>
        <dbReference type="Proteomes" id="UP000005258"/>
    </source>
</evidence>
<keyword evidence="3" id="KW-0560">Oxidoreductase</keyword>
<dbReference type="PRINTS" id="PR01183">
    <property type="entry name" value="RIBORDTASEM1"/>
</dbReference>
<comment type="cofactor">
    <cofactor evidence="1">
        <name>adenosylcob(III)alamin</name>
        <dbReference type="ChEBI" id="CHEBI:18408"/>
    </cofactor>
</comment>
<proteinExistence type="predicted"/>
<evidence type="ECO:0000256" key="1">
    <source>
        <dbReference type="ARBA" id="ARBA00001922"/>
    </source>
</evidence>
<name>I3TWE3_TISMK</name>
<reference evidence="6 7" key="1">
    <citation type="journal article" date="2012" name="J. Am. Chem. Soc.">
        <title>Bacterial biosynthesis and maturation of the didemnin anti-cancer agents.</title>
        <authorList>
            <person name="Xu Y."/>
            <person name="Kersten R.D."/>
            <person name="Nam S.J."/>
            <person name="Lu L."/>
            <person name="Al-Suwailem A.M."/>
            <person name="Zheng H."/>
            <person name="Fenical W."/>
            <person name="Dorrestein P.C."/>
            <person name="Moore B.S."/>
            <person name="Qian P.Y."/>
        </authorList>
    </citation>
    <scope>NUCLEOTIDE SEQUENCE [LARGE SCALE GENOMIC DNA]</scope>
    <source>
        <strain evidence="6 7">KA081020-065</strain>
    </source>
</reference>
<keyword evidence="6" id="KW-0614">Plasmid</keyword>
<evidence type="ECO:0000256" key="3">
    <source>
        <dbReference type="ARBA" id="ARBA00023002"/>
    </source>
</evidence>
<sequence>MATLRDDHPRIRAFLRAKRNVDFAEWRLNISMLASDAFFQAVEVDKAWELRDCSGNVVEILSARDLLREIAVSAHYCGDPGVLFRDRLERDNPTPQWPYVSTAPCAELAMAQGDACHFSYINVSNLVRGDALDMALLGEVAALLVRMLDAVTEVTVRGRSDALPLVAQKRRIGIGITGFADLLLHLHLPYDSHATAILAAEIAEVLDFHTKRASVALAAERGAFPAIAESRFRDRSWVARKLEGKLLRIDRDQWNALIDDIMRYGVRNASTTSMPPSGTSSEIAGISKSLEPYISLRDRDGMLFKVFRDLKLVQDKDDDENRYDDRLRKLPFVSLAQDIKPLFHLMVQARFQSFLDDGISKTINLDQNCTVDAVFELFRDAYRCGVKGLTVFRDNCLVDRDDARL</sequence>
<evidence type="ECO:0000313" key="6">
    <source>
        <dbReference type="EMBL" id="AFK57081.1"/>
    </source>
</evidence>
<protein>
    <submittedName>
        <fullName evidence="6">B12-dependent ribonucleoside-diphosphate/-triphosphate reductase (NrdJ-like)</fullName>
    </submittedName>
</protein>
<dbReference type="InterPro" id="IPR000788">
    <property type="entry name" value="RNR_lg_C"/>
</dbReference>
<organism evidence="6 7">
    <name type="scientific">Tistrella mobilis (strain KA081020-065)</name>
    <dbReference type="NCBI Taxonomy" id="1110502"/>
    <lineage>
        <taxon>Bacteria</taxon>
        <taxon>Pseudomonadati</taxon>
        <taxon>Pseudomonadota</taxon>
        <taxon>Alphaproteobacteria</taxon>
        <taxon>Geminicoccales</taxon>
        <taxon>Geminicoccaceae</taxon>
        <taxon>Tistrella</taxon>
    </lineage>
</organism>
<dbReference type="GO" id="GO:0004748">
    <property type="term" value="F:ribonucleoside-diphosphate reductase activity, thioredoxin disulfide as acceptor"/>
    <property type="evidence" value="ECO:0007669"/>
    <property type="project" value="TreeGrafter"/>
</dbReference>
<dbReference type="InterPro" id="IPR013346">
    <property type="entry name" value="NrdE_NrdA_C"/>
</dbReference>
<evidence type="ECO:0000259" key="5">
    <source>
        <dbReference type="PROSITE" id="PS00089"/>
    </source>
</evidence>
<dbReference type="AlphaFoldDB" id="I3TWE3"/>
<dbReference type="SUPFAM" id="SSF51998">
    <property type="entry name" value="PFL-like glycyl radical enzymes"/>
    <property type="match status" value="1"/>
</dbReference>
<gene>
    <name evidence="6" type="primary">nrdZ</name>
    <name evidence="6" type="ordered locus">TMO_c0471</name>
</gene>
<dbReference type="PROSITE" id="PS00089">
    <property type="entry name" value="RIBORED_LARGE"/>
    <property type="match status" value="1"/>
</dbReference>
<evidence type="ECO:0000256" key="2">
    <source>
        <dbReference type="ARBA" id="ARBA00022628"/>
    </source>
</evidence>
<dbReference type="KEGG" id="tmo:TMO_c0471"/>
<feature type="domain" description="Ribonucleotide reductase large subunit" evidence="5">
    <location>
        <begin position="254"/>
        <end position="276"/>
    </location>
</feature>
<dbReference type="EMBL" id="CP003239">
    <property type="protein sequence ID" value="AFK57081.1"/>
    <property type="molecule type" value="Genomic_DNA"/>
</dbReference>
<geneLocation type="plasmid" evidence="6 7">
    <name>pTM3</name>
</geneLocation>
<dbReference type="PANTHER" id="PTHR43371:SF1">
    <property type="entry name" value="RIBONUCLEOSIDE-DIPHOSPHATE REDUCTASE"/>
    <property type="match status" value="1"/>
</dbReference>
<dbReference type="HOGENOM" id="CLU_000404_2_3_5"/>
<dbReference type="GO" id="GO:0031419">
    <property type="term" value="F:cobalamin binding"/>
    <property type="evidence" value="ECO:0007669"/>
    <property type="project" value="UniProtKB-KW"/>
</dbReference>
<dbReference type="PANTHER" id="PTHR43371">
    <property type="entry name" value="VITAMIN B12-DEPENDENT RIBONUCLEOTIDE REDUCTASE"/>
    <property type="match status" value="1"/>
</dbReference>
<keyword evidence="4" id="KW-0170">Cobalt</keyword>